<gene>
    <name evidence="10" type="ORF">CVV68_05245</name>
</gene>
<evidence type="ECO:0000313" key="11">
    <source>
        <dbReference type="Proteomes" id="UP000247832"/>
    </source>
</evidence>
<dbReference type="OrthoDB" id="4016357at2"/>
<name>A0A2V5LAR2_9MICC</name>
<sequence length="477" mass="50330">MWACTPLPGHVRQLPLSSPHESHAPEPDPASGAAGKKDDAGTDPAAAGARRVPSPTSPTTGVAAGAPQEDPASSLPVGATVGPGGWRAWVGNRIRQPLPGAQPRVRFALPSESVEAPDGTMAARDVAAAPAAGMFRHPIYFGFMGTVGVGIALFLNYIMANTSQLLLWIVTALFISLGLDPVVRWLEGRKVPRPLGIVLTLVVLLGVVAIFFATLIPTIVEQTTQLATKAPVWIGDFLNSDFFKQLDVQYHVVDTINEQVAKFFQNAQAVGGIFGGVVGVGSTIANGLFGTLIVLVLSLYFLASMPSIKKWGYRLAPRSRRARVEELSEEITRGVGNYVIGQVCVAVLNAAFAFIVMSILHVPFSVLLAFVVALLAFIPLVGGMIAAVVVIAVSLTAGWQTALIYAICYFAYLQFEAYFISPRIMQKAVAVPGAVAVISVIAGGSLLGVLGALIAIPTAAAVMLLVKEVFIVRQDKM</sequence>
<feature type="transmembrane region" description="Helical" evidence="9">
    <location>
        <begin position="402"/>
        <end position="421"/>
    </location>
</feature>
<evidence type="ECO:0000256" key="7">
    <source>
        <dbReference type="ARBA" id="ARBA00023136"/>
    </source>
</evidence>
<feature type="region of interest" description="Disordered" evidence="8">
    <location>
        <begin position="1"/>
        <end position="78"/>
    </location>
</feature>
<evidence type="ECO:0000256" key="4">
    <source>
        <dbReference type="ARBA" id="ARBA00022475"/>
    </source>
</evidence>
<organism evidence="10 11">
    <name type="scientific">Arthrobacter livingstonensis</name>
    <dbReference type="NCBI Taxonomy" id="670078"/>
    <lineage>
        <taxon>Bacteria</taxon>
        <taxon>Bacillati</taxon>
        <taxon>Actinomycetota</taxon>
        <taxon>Actinomycetes</taxon>
        <taxon>Micrococcales</taxon>
        <taxon>Micrococcaceae</taxon>
        <taxon>Arthrobacter</taxon>
    </lineage>
</organism>
<comment type="subcellular location">
    <subcellularLocation>
        <location evidence="1">Cell membrane</location>
        <topology evidence="1">Multi-pass membrane protein</topology>
    </subcellularLocation>
</comment>
<feature type="transmembrane region" description="Helical" evidence="9">
    <location>
        <begin position="284"/>
        <end position="303"/>
    </location>
</feature>
<dbReference type="EMBL" id="QJVD01000004">
    <property type="protein sequence ID" value="PYI68705.1"/>
    <property type="molecule type" value="Genomic_DNA"/>
</dbReference>
<dbReference type="GO" id="GO:0055085">
    <property type="term" value="P:transmembrane transport"/>
    <property type="evidence" value="ECO:0007669"/>
    <property type="project" value="TreeGrafter"/>
</dbReference>
<comment type="similarity">
    <text evidence="2">Belongs to the autoinducer-2 exporter (AI-2E) (TC 2.A.86) family.</text>
</comment>
<protein>
    <submittedName>
        <fullName evidence="10">AI-2E family transporter</fullName>
    </submittedName>
</protein>
<reference evidence="10 11" key="1">
    <citation type="submission" date="2018-05" db="EMBL/GenBank/DDBJ databases">
        <title>Genetic diversity of glacier-inhabiting Cryobacterium bacteria in China and description of Cryobacterium mengkeensis sp. nov. and Arthrobacter glacialis sp. nov.</title>
        <authorList>
            <person name="Liu Q."/>
            <person name="Xin Y.-H."/>
        </authorList>
    </citation>
    <scope>NUCLEOTIDE SEQUENCE [LARGE SCALE GENOMIC DNA]</scope>
    <source>
        <strain evidence="10 11">LI2</strain>
    </source>
</reference>
<keyword evidence="5 9" id="KW-0812">Transmembrane</keyword>
<keyword evidence="4" id="KW-1003">Cell membrane</keyword>
<comment type="caution">
    <text evidence="10">The sequence shown here is derived from an EMBL/GenBank/DDBJ whole genome shotgun (WGS) entry which is preliminary data.</text>
</comment>
<dbReference type="Pfam" id="PF01594">
    <property type="entry name" value="AI-2E_transport"/>
    <property type="match status" value="1"/>
</dbReference>
<dbReference type="AlphaFoldDB" id="A0A2V5LAR2"/>
<feature type="transmembrane region" description="Helical" evidence="9">
    <location>
        <begin position="433"/>
        <end position="466"/>
    </location>
</feature>
<feature type="transmembrane region" description="Helical" evidence="9">
    <location>
        <begin position="338"/>
        <end position="360"/>
    </location>
</feature>
<keyword evidence="7 9" id="KW-0472">Membrane</keyword>
<accession>A0A2V5LAR2</accession>
<evidence type="ECO:0000256" key="1">
    <source>
        <dbReference type="ARBA" id="ARBA00004651"/>
    </source>
</evidence>
<proteinExistence type="inferred from homology"/>
<feature type="transmembrane region" description="Helical" evidence="9">
    <location>
        <begin position="165"/>
        <end position="183"/>
    </location>
</feature>
<evidence type="ECO:0000256" key="8">
    <source>
        <dbReference type="SAM" id="MobiDB-lite"/>
    </source>
</evidence>
<evidence type="ECO:0000256" key="5">
    <source>
        <dbReference type="ARBA" id="ARBA00022692"/>
    </source>
</evidence>
<dbReference type="GO" id="GO:0005886">
    <property type="term" value="C:plasma membrane"/>
    <property type="evidence" value="ECO:0007669"/>
    <property type="project" value="UniProtKB-SubCell"/>
</dbReference>
<feature type="transmembrane region" description="Helical" evidence="9">
    <location>
        <begin position="366"/>
        <end position="395"/>
    </location>
</feature>
<evidence type="ECO:0000256" key="3">
    <source>
        <dbReference type="ARBA" id="ARBA00022448"/>
    </source>
</evidence>
<dbReference type="Proteomes" id="UP000247832">
    <property type="component" value="Unassembled WGS sequence"/>
</dbReference>
<keyword evidence="3" id="KW-0813">Transport</keyword>
<dbReference type="PANTHER" id="PTHR21716:SF53">
    <property type="entry name" value="PERMEASE PERM-RELATED"/>
    <property type="match status" value="1"/>
</dbReference>
<keyword evidence="6 9" id="KW-1133">Transmembrane helix</keyword>
<evidence type="ECO:0000256" key="6">
    <source>
        <dbReference type="ARBA" id="ARBA00022989"/>
    </source>
</evidence>
<evidence type="ECO:0000256" key="9">
    <source>
        <dbReference type="SAM" id="Phobius"/>
    </source>
</evidence>
<evidence type="ECO:0000313" key="10">
    <source>
        <dbReference type="EMBL" id="PYI68705.1"/>
    </source>
</evidence>
<evidence type="ECO:0000256" key="2">
    <source>
        <dbReference type="ARBA" id="ARBA00009773"/>
    </source>
</evidence>
<keyword evidence="11" id="KW-1185">Reference proteome</keyword>
<feature type="transmembrane region" description="Helical" evidence="9">
    <location>
        <begin position="139"/>
        <end position="159"/>
    </location>
</feature>
<dbReference type="InterPro" id="IPR002549">
    <property type="entry name" value="AI-2E-like"/>
</dbReference>
<feature type="transmembrane region" description="Helical" evidence="9">
    <location>
        <begin position="195"/>
        <end position="216"/>
    </location>
</feature>
<dbReference type="PANTHER" id="PTHR21716">
    <property type="entry name" value="TRANSMEMBRANE PROTEIN"/>
    <property type="match status" value="1"/>
</dbReference>